<evidence type="ECO:0008006" key="4">
    <source>
        <dbReference type="Google" id="ProtNLM"/>
    </source>
</evidence>
<gene>
    <name evidence="2" type="ORF">E2605_08535</name>
</gene>
<dbReference type="PROSITE" id="PS51257">
    <property type="entry name" value="PROKAR_LIPOPROTEIN"/>
    <property type="match status" value="1"/>
</dbReference>
<sequence length="282" mass="32597">MKKIILSSVLLAIFLFACSSENDNETNSGISNEGIDFNELIIEEAKMNKDFSQLVITFTESEVAITILADVPNGYTPLLSDPYRDFMKYATEITFTTPNYSESYTGNINSLLKIEDPILGRNPYNYYLSFNFKNKYEFKAEFLPINKMPNISLLNKKITIKDAQTILESTVWKCEEETKKLLNGFVNVKYYNPSFIKFKPNTFLYSDTSSANGGDGWIIEYNYEKDINDYLFSLARKAPASTRYYRVMFLNTKEIRISQLYQNEETSGSNPFTFKSYFTPYI</sequence>
<dbReference type="EMBL" id="SOML01000004">
    <property type="protein sequence ID" value="TFD96850.1"/>
    <property type="molecule type" value="Genomic_DNA"/>
</dbReference>
<evidence type="ECO:0000256" key="1">
    <source>
        <dbReference type="SAM" id="SignalP"/>
    </source>
</evidence>
<protein>
    <recommendedName>
        <fullName evidence="4">Lipoprotein</fullName>
    </recommendedName>
</protein>
<evidence type="ECO:0000313" key="3">
    <source>
        <dbReference type="Proteomes" id="UP000297861"/>
    </source>
</evidence>
<dbReference type="RefSeq" id="WP_134436128.1">
    <property type="nucleotide sequence ID" value="NZ_SOML01000004.1"/>
</dbReference>
<feature type="signal peptide" evidence="1">
    <location>
        <begin position="1"/>
        <end position="19"/>
    </location>
</feature>
<keyword evidence="1" id="KW-0732">Signal</keyword>
<name>A0A4Y8L720_9BACT</name>
<reference evidence="2 3" key="1">
    <citation type="submission" date="2019-03" db="EMBL/GenBank/DDBJ databases">
        <title>San Antonio Military Medical Center submission to MRSN (WRAIR), pending publication.</title>
        <authorList>
            <person name="Blyth D.M."/>
            <person name="Mccarthy S.L."/>
            <person name="Schall S.E."/>
            <person name="Stam J.A."/>
            <person name="Ong A.C."/>
            <person name="Mcgann P.T."/>
        </authorList>
    </citation>
    <scope>NUCLEOTIDE SEQUENCE [LARGE SCALE GENOMIC DNA]</scope>
    <source>
        <strain evidence="2 3">MRSN571793</strain>
    </source>
</reference>
<evidence type="ECO:0000313" key="2">
    <source>
        <dbReference type="EMBL" id="TFD96850.1"/>
    </source>
</evidence>
<accession>A0A4Y8L720</accession>
<feature type="chain" id="PRO_5021201993" description="Lipoprotein" evidence="1">
    <location>
        <begin position="20"/>
        <end position="282"/>
    </location>
</feature>
<dbReference type="AlphaFoldDB" id="A0A4Y8L720"/>
<proteinExistence type="predicted"/>
<comment type="caution">
    <text evidence="2">The sequence shown here is derived from an EMBL/GenBank/DDBJ whole genome shotgun (WGS) entry which is preliminary data.</text>
</comment>
<keyword evidence="3" id="KW-1185">Reference proteome</keyword>
<organism evidence="2 3">
    <name type="scientific">Dysgonomonas capnocytophagoides</name>
    <dbReference type="NCBI Taxonomy" id="45254"/>
    <lineage>
        <taxon>Bacteria</taxon>
        <taxon>Pseudomonadati</taxon>
        <taxon>Bacteroidota</taxon>
        <taxon>Bacteroidia</taxon>
        <taxon>Bacteroidales</taxon>
        <taxon>Dysgonomonadaceae</taxon>
        <taxon>Dysgonomonas</taxon>
    </lineage>
</organism>
<dbReference type="Proteomes" id="UP000297861">
    <property type="component" value="Unassembled WGS sequence"/>
</dbReference>